<keyword evidence="2" id="KW-1185">Reference proteome</keyword>
<gene>
    <name evidence="1" type="ORF">F506_17925</name>
</gene>
<dbReference type="EMBL" id="CP011409">
    <property type="protein sequence ID" value="AKZ65478.1"/>
    <property type="molecule type" value="Genomic_DNA"/>
</dbReference>
<protein>
    <recommendedName>
        <fullName evidence="3">DNA-binding protein</fullName>
    </recommendedName>
</protein>
<reference evidence="2" key="1">
    <citation type="journal article" date="2015" name="Genome Announc.">
        <title>Complete Genome Sequence of Herbaspirillum hiltneri N3 (DSM 17495), Isolated from Surface-Sterilized Wheat Roots.</title>
        <authorList>
            <person name="Guizelini D."/>
            <person name="Saizaki P.M."/>
            <person name="Coimbra N.A."/>
            <person name="Weiss V.A."/>
            <person name="Faoro H."/>
            <person name="Sfeir M.Z."/>
            <person name="Baura V.A."/>
            <person name="Monteiro R.A."/>
            <person name="Chubatsu L.S."/>
            <person name="Souza E.M."/>
            <person name="Cruz L.M."/>
            <person name="Pedrosa F.O."/>
            <person name="Raittz R.T."/>
            <person name="Marchaukoski J.N."/>
            <person name="Steffens M.B."/>
        </authorList>
    </citation>
    <scope>NUCLEOTIDE SEQUENCE [LARGE SCALE GENOMIC DNA]</scope>
    <source>
        <strain evidence="2">N3</strain>
    </source>
</reference>
<dbReference type="Proteomes" id="UP000063429">
    <property type="component" value="Chromosome"/>
</dbReference>
<proteinExistence type="predicted"/>
<name>A0ABM5V765_9BURK</name>
<evidence type="ECO:0000313" key="1">
    <source>
        <dbReference type="EMBL" id="AKZ65478.1"/>
    </source>
</evidence>
<organism evidence="1 2">
    <name type="scientific">Herbaspirillum hiltneri N3</name>
    <dbReference type="NCBI Taxonomy" id="1262470"/>
    <lineage>
        <taxon>Bacteria</taxon>
        <taxon>Pseudomonadati</taxon>
        <taxon>Pseudomonadota</taxon>
        <taxon>Betaproteobacteria</taxon>
        <taxon>Burkholderiales</taxon>
        <taxon>Oxalobacteraceae</taxon>
        <taxon>Herbaspirillum</taxon>
    </lineage>
</organism>
<accession>A0ABM5V765</accession>
<evidence type="ECO:0000313" key="2">
    <source>
        <dbReference type="Proteomes" id="UP000063429"/>
    </source>
</evidence>
<sequence>MSTSYASSRSLTTEEFAYALGLQPQSIRKRYSETGSYFDVKPAKLPNGRLRWWSDDVRKLLRMDA</sequence>
<evidence type="ECO:0008006" key="3">
    <source>
        <dbReference type="Google" id="ProtNLM"/>
    </source>
</evidence>